<keyword evidence="3" id="KW-1185">Reference proteome</keyword>
<dbReference type="EMBL" id="CP023737">
    <property type="protein sequence ID" value="ATQ68505.1"/>
    <property type="molecule type" value="Genomic_DNA"/>
</dbReference>
<feature type="compositionally biased region" description="Low complexity" evidence="1">
    <location>
        <begin position="105"/>
        <end position="116"/>
    </location>
</feature>
<evidence type="ECO:0000313" key="3">
    <source>
        <dbReference type="Proteomes" id="UP000230709"/>
    </source>
</evidence>
<dbReference type="AlphaFoldDB" id="A0A2D2D0I7"/>
<dbReference type="RefSeq" id="WP_003612301.1">
    <property type="nucleotide sequence ID" value="NZ_ADVE02000001.1"/>
</dbReference>
<reference evidence="3" key="1">
    <citation type="submission" date="2017-10" db="EMBL/GenBank/DDBJ databases">
        <title>Completed PacBio SMRT sequence of Methylosinus trichosporium OB3b reveals presence of a third large plasmid.</title>
        <authorList>
            <person name="Charles T.C."/>
            <person name="Lynch M.D.J."/>
            <person name="Heil J.R."/>
            <person name="Cheng J."/>
        </authorList>
    </citation>
    <scope>NUCLEOTIDE SEQUENCE [LARGE SCALE GENOMIC DNA]</scope>
    <source>
        <strain evidence="3">OB3b</strain>
    </source>
</reference>
<proteinExistence type="predicted"/>
<name>A0A2D2D0I7_METT3</name>
<feature type="region of interest" description="Disordered" evidence="1">
    <location>
        <begin position="66"/>
        <end position="144"/>
    </location>
</feature>
<dbReference type="STRING" id="595536.GCA_000178815_02783"/>
<evidence type="ECO:0000313" key="2">
    <source>
        <dbReference type="EMBL" id="ATQ68505.1"/>
    </source>
</evidence>
<accession>A0A2D2D0I7</accession>
<dbReference type="Proteomes" id="UP000230709">
    <property type="component" value="Chromosome"/>
</dbReference>
<organism evidence="2 3">
    <name type="scientific">Methylosinus trichosporium (strain ATCC 35070 / NCIMB 11131 / UNIQEM 75 / OB3b)</name>
    <dbReference type="NCBI Taxonomy" id="595536"/>
    <lineage>
        <taxon>Bacteria</taxon>
        <taxon>Pseudomonadati</taxon>
        <taxon>Pseudomonadota</taxon>
        <taxon>Alphaproteobacteria</taxon>
        <taxon>Hyphomicrobiales</taxon>
        <taxon>Methylocystaceae</taxon>
        <taxon>Methylosinus</taxon>
    </lineage>
</organism>
<feature type="compositionally biased region" description="Pro residues" evidence="1">
    <location>
        <begin position="94"/>
        <end position="104"/>
    </location>
</feature>
<dbReference type="KEGG" id="mtw:CQW49_11905"/>
<gene>
    <name evidence="2" type="ORF">CQW49_11905</name>
</gene>
<protein>
    <submittedName>
        <fullName evidence="2">Uncharacterized protein</fullName>
    </submittedName>
</protein>
<sequence>MSIRLFSYAAAGALAVGIAAGSASEAKAQANVLKECGAQYQAAKAANELKGKSWQDFLKACRARIAEPASETAPAPAETAPAPSAAPAPTAAEPAPPAPPPAAAPPSEEAAPAAKPETAKPKPDTKAAQASRQKKCGAEWKAKKSQLLKDNPKLTWPKFWSECNKRLKSAE</sequence>
<evidence type="ECO:0000256" key="1">
    <source>
        <dbReference type="SAM" id="MobiDB-lite"/>
    </source>
</evidence>
<feature type="compositionally biased region" description="Low complexity" evidence="1">
    <location>
        <begin position="66"/>
        <end position="93"/>
    </location>
</feature>